<gene>
    <name evidence="4" type="ORF">acsn021_05680</name>
</gene>
<evidence type="ECO:0000313" key="4">
    <source>
        <dbReference type="EMBL" id="BCJ92999.1"/>
    </source>
</evidence>
<dbReference type="RefSeq" id="WP_184092583.1">
    <property type="nucleotide sequence ID" value="NZ_AP023367.1"/>
</dbReference>
<dbReference type="GO" id="GO:0046872">
    <property type="term" value="F:metal ion binding"/>
    <property type="evidence" value="ECO:0007669"/>
    <property type="project" value="UniProtKB-KW"/>
</dbReference>
<reference evidence="4 5" key="1">
    <citation type="journal article" date="2016" name="Int. J. Syst. Evol. Microbiol.">
        <title>Descriptions of Anaerotaenia torta gen. nov., sp. nov. and Anaerocolumna cellulosilytica gen. nov., sp. nov. isolated from a methanogenic reactor of cattle waste.</title>
        <authorList>
            <person name="Uek A."/>
            <person name="Ohtaki Y."/>
            <person name="Kaku N."/>
            <person name="Ueki K."/>
        </authorList>
    </citation>
    <scope>NUCLEOTIDE SEQUENCE [LARGE SCALE GENOMIC DNA]</scope>
    <source>
        <strain evidence="4 5">SN021</strain>
    </source>
</reference>
<protein>
    <submittedName>
        <fullName evidence="4">Bacteriohemerythrin</fullName>
    </submittedName>
</protein>
<dbReference type="Gene3D" id="1.20.120.50">
    <property type="entry name" value="Hemerythrin-like"/>
    <property type="match status" value="1"/>
</dbReference>
<dbReference type="Proteomes" id="UP000515561">
    <property type="component" value="Chromosome"/>
</dbReference>
<keyword evidence="5" id="KW-1185">Reference proteome</keyword>
<evidence type="ECO:0000313" key="5">
    <source>
        <dbReference type="Proteomes" id="UP000515561"/>
    </source>
</evidence>
<dbReference type="AlphaFoldDB" id="A0A6S6QV92"/>
<proteinExistence type="inferred from homology"/>
<dbReference type="PANTHER" id="PTHR37164:SF1">
    <property type="entry name" value="BACTERIOHEMERYTHRIN"/>
    <property type="match status" value="1"/>
</dbReference>
<name>A0A6S6QV92_9FIRM</name>
<dbReference type="CDD" id="cd12107">
    <property type="entry name" value="Hemerythrin"/>
    <property type="match status" value="1"/>
</dbReference>
<dbReference type="Pfam" id="PF01814">
    <property type="entry name" value="Hemerythrin"/>
    <property type="match status" value="1"/>
</dbReference>
<organism evidence="4 5">
    <name type="scientific">Anaerocolumna cellulosilytica</name>
    <dbReference type="NCBI Taxonomy" id="433286"/>
    <lineage>
        <taxon>Bacteria</taxon>
        <taxon>Bacillati</taxon>
        <taxon>Bacillota</taxon>
        <taxon>Clostridia</taxon>
        <taxon>Lachnospirales</taxon>
        <taxon>Lachnospiraceae</taxon>
        <taxon>Anaerocolumna</taxon>
    </lineage>
</organism>
<evidence type="ECO:0000256" key="1">
    <source>
        <dbReference type="ARBA" id="ARBA00010587"/>
    </source>
</evidence>
<evidence type="ECO:0000256" key="2">
    <source>
        <dbReference type="ARBA" id="ARBA00022723"/>
    </source>
</evidence>
<dbReference type="InterPro" id="IPR050669">
    <property type="entry name" value="Hemerythrin"/>
</dbReference>
<dbReference type="InterPro" id="IPR012312">
    <property type="entry name" value="Hemerythrin-like"/>
</dbReference>
<comment type="similarity">
    <text evidence="1">Belongs to the hemerythrin family.</text>
</comment>
<dbReference type="InterPro" id="IPR035938">
    <property type="entry name" value="Hemerythrin-like_sf"/>
</dbReference>
<accession>A0A6S6QV92</accession>
<dbReference type="InterPro" id="IPR012827">
    <property type="entry name" value="Hemerythrin_metal-bd"/>
</dbReference>
<dbReference type="PANTHER" id="PTHR37164">
    <property type="entry name" value="BACTERIOHEMERYTHRIN"/>
    <property type="match status" value="1"/>
</dbReference>
<evidence type="ECO:0000256" key="3">
    <source>
        <dbReference type="ARBA" id="ARBA00023004"/>
    </source>
</evidence>
<dbReference type="KEGG" id="acel:acsn021_05680"/>
<dbReference type="NCBIfam" id="TIGR02481">
    <property type="entry name" value="hemeryth_dom"/>
    <property type="match status" value="1"/>
</dbReference>
<dbReference type="InterPro" id="IPR016131">
    <property type="entry name" value="Haemerythrin_Fe_BS"/>
</dbReference>
<keyword evidence="3" id="KW-0408">Iron</keyword>
<dbReference type="SUPFAM" id="SSF47188">
    <property type="entry name" value="Hemerythrin-like"/>
    <property type="match status" value="1"/>
</dbReference>
<keyword evidence="2" id="KW-0479">Metal-binding</keyword>
<dbReference type="EMBL" id="AP023367">
    <property type="protein sequence ID" value="BCJ92999.1"/>
    <property type="molecule type" value="Genomic_DNA"/>
</dbReference>
<dbReference type="PROSITE" id="PS00550">
    <property type="entry name" value="HEMERYTHRINS"/>
    <property type="match status" value="1"/>
</dbReference>
<dbReference type="NCBIfam" id="NF033749">
    <property type="entry name" value="bact_hemeryth"/>
    <property type="match status" value="1"/>
</dbReference>
<sequence length="130" mass="15569">MYEMKTEYYTGIAFIDGDHEELFNIANEAYEVLKDEFLPDKFDNIVAIITRLKDYAKKHFADEEAYMQSLKYKKFLSHKIEHDDFIQKLEAIDFDQMDHNQAETLLELLEFLSDWLVHHILEKDKMIKGN</sequence>